<feature type="transmembrane region" description="Helical" evidence="7">
    <location>
        <begin position="218"/>
        <end position="244"/>
    </location>
</feature>
<dbReference type="PANTHER" id="PTHR30347:SF1">
    <property type="entry name" value="MECHANOSENSITIVE CHANNEL MSCK"/>
    <property type="match status" value="1"/>
</dbReference>
<comment type="subcellular location">
    <subcellularLocation>
        <location evidence="1">Cell membrane</location>
        <topology evidence="1">Multi-pass membrane protein</topology>
    </subcellularLocation>
</comment>
<dbReference type="Pfam" id="PF00924">
    <property type="entry name" value="MS_channel_2nd"/>
    <property type="match status" value="1"/>
</dbReference>
<evidence type="ECO:0000313" key="11">
    <source>
        <dbReference type="Proteomes" id="UP000614287"/>
    </source>
</evidence>
<dbReference type="GO" id="GO:0005886">
    <property type="term" value="C:plasma membrane"/>
    <property type="evidence" value="ECO:0007669"/>
    <property type="project" value="UniProtKB-SubCell"/>
</dbReference>
<dbReference type="SUPFAM" id="SSF82861">
    <property type="entry name" value="Mechanosensitive channel protein MscS (YggB), transmembrane region"/>
    <property type="match status" value="1"/>
</dbReference>
<keyword evidence="6 7" id="KW-0472">Membrane</keyword>
<dbReference type="Proteomes" id="UP000614287">
    <property type="component" value="Unassembled WGS sequence"/>
</dbReference>
<dbReference type="InterPro" id="IPR052702">
    <property type="entry name" value="MscS-like_channel"/>
</dbReference>
<evidence type="ECO:0000259" key="8">
    <source>
        <dbReference type="Pfam" id="PF00924"/>
    </source>
</evidence>
<feature type="transmembrane region" description="Helical" evidence="7">
    <location>
        <begin position="31"/>
        <end position="51"/>
    </location>
</feature>
<sequence>MIVSADNLEQSLIKQPPVVNGVSDLLAQTSVYDWVTTVAIILLAYGITWWVKRWLRQRDMQNTTPRWFDVNAMARVLFPLLLWLMAHGAQVAAESLGASDVWLKFITQLFGAFFAVRLFLSVVRGALPDGSVRDIIERVCVISIWAVVLLEYTGRLDSVLAHLDSVRFTLGKSTVTLSDVIALVFIVTVVWLLLKWLTGMVEAMLIQRPNQYFVQFDLSARVIFVRIAQGVLVVVAVLFCLMAVGIDVAVLSVFGGALGVGIGLGLQKIASNYVSGFVMLFERSVRIGDLITTTDNQRGYVTQINARYTVIQGMDGNEFLVPNERLITMPVTNWTLNDHRVWMSATLHLKHGVDIDFIRPKLIEAVSQIPRVLASPAPAVLLANTTNTGHVLEITWWVNDPENGRMNVTSDINLAIWRVCRAYDIPFSIDQAKYEAELAKAHDETD</sequence>
<reference evidence="10" key="2">
    <citation type="submission" date="2020-09" db="EMBL/GenBank/DDBJ databases">
        <authorList>
            <person name="Sun Q."/>
            <person name="Kim S."/>
        </authorList>
    </citation>
    <scope>NUCLEOTIDE SEQUENCE</scope>
    <source>
        <strain evidence="10">KCTC 32501</strain>
    </source>
</reference>
<keyword evidence="4 7" id="KW-0812">Transmembrane</keyword>
<dbReference type="PANTHER" id="PTHR30347">
    <property type="entry name" value="POTASSIUM CHANNEL RELATED"/>
    <property type="match status" value="1"/>
</dbReference>
<dbReference type="GO" id="GO:0008381">
    <property type="term" value="F:mechanosensitive monoatomic ion channel activity"/>
    <property type="evidence" value="ECO:0007669"/>
    <property type="project" value="UniProtKB-ARBA"/>
</dbReference>
<keyword evidence="11" id="KW-1185">Reference proteome</keyword>
<evidence type="ECO:0000256" key="1">
    <source>
        <dbReference type="ARBA" id="ARBA00004651"/>
    </source>
</evidence>
<proteinExistence type="inferred from homology"/>
<name>A0A8J3CGR7_9BURK</name>
<evidence type="ECO:0000256" key="3">
    <source>
        <dbReference type="ARBA" id="ARBA00022475"/>
    </source>
</evidence>
<accession>A0A8J3CGR7</accession>
<feature type="transmembrane region" description="Helical" evidence="7">
    <location>
        <begin position="250"/>
        <end position="270"/>
    </location>
</feature>
<feature type="transmembrane region" description="Helical" evidence="7">
    <location>
        <begin position="135"/>
        <end position="154"/>
    </location>
</feature>
<comment type="similarity">
    <text evidence="2">Belongs to the MscS (TC 1.A.23) family.</text>
</comment>
<dbReference type="InterPro" id="IPR011066">
    <property type="entry name" value="MscS_channel_C_sf"/>
</dbReference>
<evidence type="ECO:0000259" key="9">
    <source>
        <dbReference type="Pfam" id="PF21082"/>
    </source>
</evidence>
<organism evidence="10 11">
    <name type="scientific">Formosimonas limnophila</name>
    <dbReference type="NCBI Taxonomy" id="1384487"/>
    <lineage>
        <taxon>Bacteria</taxon>
        <taxon>Pseudomonadati</taxon>
        <taxon>Pseudomonadota</taxon>
        <taxon>Betaproteobacteria</taxon>
        <taxon>Burkholderiales</taxon>
        <taxon>Burkholderiaceae</taxon>
        <taxon>Formosimonas</taxon>
    </lineage>
</organism>
<evidence type="ECO:0000256" key="5">
    <source>
        <dbReference type="ARBA" id="ARBA00022989"/>
    </source>
</evidence>
<dbReference type="InterPro" id="IPR049278">
    <property type="entry name" value="MS_channel_C"/>
</dbReference>
<gene>
    <name evidence="10" type="ORF">GCM10009007_07720</name>
</gene>
<dbReference type="InterPro" id="IPR006685">
    <property type="entry name" value="MscS_channel_2nd"/>
</dbReference>
<evidence type="ECO:0000313" key="10">
    <source>
        <dbReference type="EMBL" id="GHA69332.1"/>
    </source>
</evidence>
<dbReference type="SUPFAM" id="SSF50182">
    <property type="entry name" value="Sm-like ribonucleoproteins"/>
    <property type="match status" value="1"/>
</dbReference>
<evidence type="ECO:0000256" key="4">
    <source>
        <dbReference type="ARBA" id="ARBA00022692"/>
    </source>
</evidence>
<dbReference type="InterPro" id="IPR010920">
    <property type="entry name" value="LSM_dom_sf"/>
</dbReference>
<evidence type="ECO:0000256" key="6">
    <source>
        <dbReference type="ARBA" id="ARBA00023136"/>
    </source>
</evidence>
<feature type="transmembrane region" description="Helical" evidence="7">
    <location>
        <begin position="72"/>
        <end position="93"/>
    </location>
</feature>
<feature type="transmembrane region" description="Helical" evidence="7">
    <location>
        <begin position="105"/>
        <end position="123"/>
    </location>
</feature>
<feature type="domain" description="Mechanosensitive ion channel MscS C-terminal" evidence="9">
    <location>
        <begin position="351"/>
        <end position="427"/>
    </location>
</feature>
<comment type="caution">
    <text evidence="10">The sequence shown here is derived from an EMBL/GenBank/DDBJ whole genome shotgun (WGS) entry which is preliminary data.</text>
</comment>
<keyword evidence="3" id="KW-1003">Cell membrane</keyword>
<dbReference type="SUPFAM" id="SSF82689">
    <property type="entry name" value="Mechanosensitive channel protein MscS (YggB), C-terminal domain"/>
    <property type="match status" value="1"/>
</dbReference>
<feature type="transmembrane region" description="Helical" evidence="7">
    <location>
        <begin position="174"/>
        <end position="197"/>
    </location>
</feature>
<dbReference type="AlphaFoldDB" id="A0A8J3CGR7"/>
<dbReference type="Pfam" id="PF21082">
    <property type="entry name" value="MS_channel_3rd"/>
    <property type="match status" value="1"/>
</dbReference>
<dbReference type="InterPro" id="IPR023408">
    <property type="entry name" value="MscS_beta-dom_sf"/>
</dbReference>
<keyword evidence="5 7" id="KW-1133">Transmembrane helix</keyword>
<evidence type="ECO:0000256" key="2">
    <source>
        <dbReference type="ARBA" id="ARBA00008017"/>
    </source>
</evidence>
<reference evidence="10" key="1">
    <citation type="journal article" date="2014" name="Int. J. Syst. Evol. Microbiol.">
        <title>Complete genome sequence of Corynebacterium casei LMG S-19264T (=DSM 44701T), isolated from a smear-ripened cheese.</title>
        <authorList>
            <consortium name="US DOE Joint Genome Institute (JGI-PGF)"/>
            <person name="Walter F."/>
            <person name="Albersmeier A."/>
            <person name="Kalinowski J."/>
            <person name="Ruckert C."/>
        </authorList>
    </citation>
    <scope>NUCLEOTIDE SEQUENCE</scope>
    <source>
        <strain evidence="10">KCTC 32501</strain>
    </source>
</reference>
<evidence type="ECO:0000256" key="7">
    <source>
        <dbReference type="SAM" id="Phobius"/>
    </source>
</evidence>
<feature type="domain" description="Mechanosensitive ion channel MscS" evidence="8">
    <location>
        <begin position="269"/>
        <end position="335"/>
    </location>
</feature>
<dbReference type="Gene3D" id="1.10.287.1260">
    <property type="match status" value="1"/>
</dbReference>
<dbReference type="InterPro" id="IPR011014">
    <property type="entry name" value="MscS_channel_TM-2"/>
</dbReference>
<protein>
    <submittedName>
        <fullName evidence="10">Mechanosensitive ion channel protein MscS</fullName>
    </submittedName>
</protein>
<dbReference type="EMBL" id="BMZG01000003">
    <property type="protein sequence ID" value="GHA69332.1"/>
    <property type="molecule type" value="Genomic_DNA"/>
</dbReference>
<dbReference type="Gene3D" id="3.30.70.100">
    <property type="match status" value="1"/>
</dbReference>
<dbReference type="Gene3D" id="2.30.30.60">
    <property type="match status" value="1"/>
</dbReference>